<dbReference type="STRING" id="204536.SULAZ_0656"/>
<dbReference type="Proteomes" id="UP000001369">
    <property type="component" value="Chromosome"/>
</dbReference>
<dbReference type="HOGENOM" id="CLU_084782_0_0_0"/>
<protein>
    <submittedName>
        <fullName evidence="3">Pyruvate:ferredoxin oxidoreductase beta subunit</fullName>
    </submittedName>
</protein>
<feature type="domain" description="Thiamine pyrophosphate enzyme TPP-binding" evidence="2">
    <location>
        <begin position="89"/>
        <end position="235"/>
    </location>
</feature>
<dbReference type="InterPro" id="IPR029061">
    <property type="entry name" value="THDP-binding"/>
</dbReference>
<dbReference type="Gene3D" id="3.40.50.970">
    <property type="match status" value="1"/>
</dbReference>
<keyword evidence="1" id="KW-0560">Oxidoreductase</keyword>
<dbReference type="SUPFAM" id="SSF52518">
    <property type="entry name" value="Thiamin diphosphate-binding fold (THDP-binding)"/>
    <property type="match status" value="1"/>
</dbReference>
<dbReference type="PANTHER" id="PTHR42897">
    <property type="entry name" value="PYRUVATE SYNTHASE SUBUNIT PORB"/>
    <property type="match status" value="1"/>
</dbReference>
<dbReference type="GO" id="GO:0030976">
    <property type="term" value="F:thiamine pyrophosphate binding"/>
    <property type="evidence" value="ECO:0007669"/>
    <property type="project" value="InterPro"/>
</dbReference>
<dbReference type="OrthoDB" id="9794954at2"/>
<accession>C1DU54</accession>
<organism evidence="3 4">
    <name type="scientific">Sulfurihydrogenibium azorense (strain DSM 15241 / OCM 825 / Az-Fu1)</name>
    <dbReference type="NCBI Taxonomy" id="204536"/>
    <lineage>
        <taxon>Bacteria</taxon>
        <taxon>Pseudomonadati</taxon>
        <taxon>Aquificota</taxon>
        <taxon>Aquificia</taxon>
        <taxon>Aquificales</taxon>
        <taxon>Hydrogenothermaceae</taxon>
        <taxon>Sulfurihydrogenibium</taxon>
    </lineage>
</organism>
<keyword evidence="3" id="KW-0670">Pyruvate</keyword>
<dbReference type="Pfam" id="PF02775">
    <property type="entry name" value="TPP_enzyme_C"/>
    <property type="match status" value="1"/>
</dbReference>
<dbReference type="GO" id="GO:0016491">
    <property type="term" value="F:oxidoreductase activity"/>
    <property type="evidence" value="ECO:0007669"/>
    <property type="project" value="UniProtKB-KW"/>
</dbReference>
<sequence>MSFKVFQINEEFLDVMPKEIVDLQENATWGNPKRGVMDLPFHKELIEEHSLCAGCPEAAALRYIMASIPNPEDTVIVNSTGCTSLVFPHIAMHTVHSLFGNQNAVASGIKRVLEYRYPDKVKDVIVLAGDGATIDIGLDCTLQSFFRQEKITTICFDNEVYANTGGQESGATPKGHVFKMAPKGKQFEKVPMWQLAIDSGCKYVARLTVSSPKRVESVIKKAVYVAREVGPTYVHLYTPCILEIGLNSDQGLEEMRSKDKERFAFFEYISPEAEEVINRKKAEGLL</sequence>
<gene>
    <name evidence="3" type="ordered locus">SULAZ_0656</name>
</gene>
<name>C1DU54_SULAA</name>
<evidence type="ECO:0000259" key="2">
    <source>
        <dbReference type="Pfam" id="PF02775"/>
    </source>
</evidence>
<dbReference type="eggNOG" id="COG1013">
    <property type="taxonomic scope" value="Bacteria"/>
</dbReference>
<keyword evidence="4" id="KW-1185">Reference proteome</keyword>
<dbReference type="RefSeq" id="WP_012674762.1">
    <property type="nucleotide sequence ID" value="NC_012438.1"/>
</dbReference>
<evidence type="ECO:0000313" key="4">
    <source>
        <dbReference type="Proteomes" id="UP000001369"/>
    </source>
</evidence>
<dbReference type="KEGG" id="saf:SULAZ_0656"/>
<dbReference type="PANTHER" id="PTHR42897:SF2">
    <property type="entry name" value="PYRUVATE SYNTHASE SUBUNIT PORB"/>
    <property type="match status" value="1"/>
</dbReference>
<dbReference type="InterPro" id="IPR011766">
    <property type="entry name" value="TPP_enzyme_TPP-bd"/>
</dbReference>
<evidence type="ECO:0000256" key="1">
    <source>
        <dbReference type="ARBA" id="ARBA00023002"/>
    </source>
</evidence>
<proteinExistence type="predicted"/>
<dbReference type="AlphaFoldDB" id="C1DU54"/>
<reference evidence="3 4" key="1">
    <citation type="journal article" date="2009" name="J. Bacteriol.">
        <title>Complete and draft genome sequences of six members of the Aquificales.</title>
        <authorList>
            <person name="Reysenbach A.L."/>
            <person name="Hamamura N."/>
            <person name="Podar M."/>
            <person name="Griffiths E."/>
            <person name="Ferreira S."/>
            <person name="Hochstein R."/>
            <person name="Heidelberg J."/>
            <person name="Johnson J."/>
            <person name="Mead D."/>
            <person name="Pohorille A."/>
            <person name="Sarmiento M."/>
            <person name="Schweighofer K."/>
            <person name="Seshadri R."/>
            <person name="Voytek M.A."/>
        </authorList>
    </citation>
    <scope>NUCLEOTIDE SEQUENCE [LARGE SCALE GENOMIC DNA]</scope>
    <source>
        <strain evidence="4">Az-Fu1 / DSM 15241 / OCM 825</strain>
    </source>
</reference>
<dbReference type="GO" id="GO:0044281">
    <property type="term" value="P:small molecule metabolic process"/>
    <property type="evidence" value="ECO:0007669"/>
    <property type="project" value="UniProtKB-ARBA"/>
</dbReference>
<evidence type="ECO:0000313" key="3">
    <source>
        <dbReference type="EMBL" id="ACN99447.1"/>
    </source>
</evidence>
<dbReference type="EMBL" id="CP001229">
    <property type="protein sequence ID" value="ACN99447.1"/>
    <property type="molecule type" value="Genomic_DNA"/>
</dbReference>
<dbReference type="InterPro" id="IPR051479">
    <property type="entry name" value="PorB-like"/>
</dbReference>